<evidence type="ECO:0000313" key="14">
    <source>
        <dbReference type="Proteomes" id="UP000612362"/>
    </source>
</evidence>
<evidence type="ECO:0000256" key="9">
    <source>
        <dbReference type="ARBA" id="ARBA00038489"/>
    </source>
</evidence>
<dbReference type="Pfam" id="PF00578">
    <property type="entry name" value="AhpC-TSA"/>
    <property type="match status" value="1"/>
</dbReference>
<evidence type="ECO:0000259" key="12">
    <source>
        <dbReference type="PROSITE" id="PS51352"/>
    </source>
</evidence>
<dbReference type="InterPro" id="IPR036249">
    <property type="entry name" value="Thioredoxin-like_sf"/>
</dbReference>
<dbReference type="GO" id="GO:0008379">
    <property type="term" value="F:thioredoxin peroxidase activity"/>
    <property type="evidence" value="ECO:0007669"/>
    <property type="project" value="TreeGrafter"/>
</dbReference>
<keyword evidence="14" id="KW-1185">Reference proteome</keyword>
<dbReference type="GO" id="GO:0034599">
    <property type="term" value="P:cellular response to oxidative stress"/>
    <property type="evidence" value="ECO:0007669"/>
    <property type="project" value="TreeGrafter"/>
</dbReference>
<dbReference type="InterPro" id="IPR000866">
    <property type="entry name" value="AhpC/TSA"/>
</dbReference>
<dbReference type="PANTHER" id="PTHR42801">
    <property type="entry name" value="THIOREDOXIN-DEPENDENT PEROXIDE REDUCTASE"/>
    <property type="match status" value="1"/>
</dbReference>
<comment type="catalytic activity">
    <reaction evidence="11">
        <text>a hydroperoxide + [thioredoxin]-dithiol = an alcohol + [thioredoxin]-disulfide + H2O</text>
        <dbReference type="Rhea" id="RHEA:62620"/>
        <dbReference type="Rhea" id="RHEA-COMP:10698"/>
        <dbReference type="Rhea" id="RHEA-COMP:10700"/>
        <dbReference type="ChEBI" id="CHEBI:15377"/>
        <dbReference type="ChEBI" id="CHEBI:29950"/>
        <dbReference type="ChEBI" id="CHEBI:30879"/>
        <dbReference type="ChEBI" id="CHEBI:35924"/>
        <dbReference type="ChEBI" id="CHEBI:50058"/>
        <dbReference type="EC" id="1.11.1.24"/>
    </reaction>
</comment>
<comment type="similarity">
    <text evidence="9">Belongs to the peroxiredoxin family. BCP/PrxQ subfamily.</text>
</comment>
<dbReference type="AlphaFoldDB" id="A0A8J3IE99"/>
<dbReference type="EC" id="1.11.1.24" evidence="2"/>
<evidence type="ECO:0000256" key="1">
    <source>
        <dbReference type="ARBA" id="ARBA00003330"/>
    </source>
</evidence>
<keyword evidence="3" id="KW-0575">Peroxidase</keyword>
<keyword evidence="7" id="KW-0676">Redox-active center</keyword>
<organism evidence="13 14">
    <name type="scientific">Ktedonospora formicarum</name>
    <dbReference type="NCBI Taxonomy" id="2778364"/>
    <lineage>
        <taxon>Bacteria</taxon>
        <taxon>Bacillati</taxon>
        <taxon>Chloroflexota</taxon>
        <taxon>Ktedonobacteria</taxon>
        <taxon>Ktedonobacterales</taxon>
        <taxon>Ktedonobacteraceae</taxon>
        <taxon>Ktedonospora</taxon>
    </lineage>
</organism>
<dbReference type="Proteomes" id="UP000612362">
    <property type="component" value="Unassembled WGS sequence"/>
</dbReference>
<proteinExistence type="inferred from homology"/>
<evidence type="ECO:0000256" key="10">
    <source>
        <dbReference type="ARBA" id="ARBA00041373"/>
    </source>
</evidence>
<name>A0A8J3IE99_9CHLR</name>
<comment type="caution">
    <text evidence="13">The sequence shown here is derived from an EMBL/GenBank/DDBJ whole genome shotgun (WGS) entry which is preliminary data.</text>
</comment>
<evidence type="ECO:0000256" key="11">
    <source>
        <dbReference type="ARBA" id="ARBA00049091"/>
    </source>
</evidence>
<evidence type="ECO:0000313" key="13">
    <source>
        <dbReference type="EMBL" id="GHO51142.1"/>
    </source>
</evidence>
<protein>
    <recommendedName>
        <fullName evidence="2">thioredoxin-dependent peroxiredoxin</fullName>
        <ecNumber evidence="2">1.11.1.24</ecNumber>
    </recommendedName>
    <alternativeName>
        <fullName evidence="10">Bacterioferritin comigratory protein</fullName>
    </alternativeName>
    <alternativeName>
        <fullName evidence="8">Thioredoxin peroxidase</fullName>
    </alternativeName>
</protein>
<feature type="domain" description="Thioredoxin" evidence="12">
    <location>
        <begin position="51"/>
        <end position="224"/>
    </location>
</feature>
<evidence type="ECO:0000256" key="8">
    <source>
        <dbReference type="ARBA" id="ARBA00032824"/>
    </source>
</evidence>
<dbReference type="SUPFAM" id="SSF52833">
    <property type="entry name" value="Thioredoxin-like"/>
    <property type="match status" value="1"/>
</dbReference>
<dbReference type="PANTHER" id="PTHR42801:SF7">
    <property type="entry name" value="SLL1159 PROTEIN"/>
    <property type="match status" value="1"/>
</dbReference>
<comment type="function">
    <text evidence="1">Thiol-specific peroxidase that catalyzes the reduction of hydrogen peroxide and organic hydroperoxides to water and alcohols, respectively. Plays a role in cell protection against oxidative stress by detoxifying peroxides and as sensor of hydrogen peroxide-mediated signaling events.</text>
</comment>
<evidence type="ECO:0000256" key="4">
    <source>
        <dbReference type="ARBA" id="ARBA00022862"/>
    </source>
</evidence>
<dbReference type="EMBL" id="BNJF01000010">
    <property type="protein sequence ID" value="GHO51142.1"/>
    <property type="molecule type" value="Genomic_DNA"/>
</dbReference>
<dbReference type="InterPro" id="IPR050924">
    <property type="entry name" value="Peroxiredoxin_BCP/PrxQ"/>
</dbReference>
<keyword evidence="4" id="KW-0049">Antioxidant</keyword>
<evidence type="ECO:0000256" key="3">
    <source>
        <dbReference type="ARBA" id="ARBA00022559"/>
    </source>
</evidence>
<reference evidence="13" key="1">
    <citation type="submission" date="2020-10" db="EMBL/GenBank/DDBJ databases">
        <title>Taxonomic study of unclassified bacteria belonging to the class Ktedonobacteria.</title>
        <authorList>
            <person name="Yabe S."/>
            <person name="Wang C.M."/>
            <person name="Zheng Y."/>
            <person name="Sakai Y."/>
            <person name="Cavaletti L."/>
            <person name="Monciardini P."/>
            <person name="Donadio S."/>
        </authorList>
    </citation>
    <scope>NUCLEOTIDE SEQUENCE</scope>
    <source>
        <strain evidence="13">SOSP1-1</strain>
    </source>
</reference>
<evidence type="ECO:0000256" key="6">
    <source>
        <dbReference type="ARBA" id="ARBA00023157"/>
    </source>
</evidence>
<keyword evidence="5" id="KW-0560">Oxidoreductase</keyword>
<keyword evidence="6" id="KW-1015">Disulfide bond</keyword>
<gene>
    <name evidence="13" type="ORF">KSX_93050</name>
</gene>
<accession>A0A8J3IE99</accession>
<evidence type="ECO:0000256" key="7">
    <source>
        <dbReference type="ARBA" id="ARBA00023284"/>
    </source>
</evidence>
<evidence type="ECO:0000256" key="5">
    <source>
        <dbReference type="ARBA" id="ARBA00023002"/>
    </source>
</evidence>
<dbReference type="CDD" id="cd02970">
    <property type="entry name" value="PRX_like2"/>
    <property type="match status" value="1"/>
</dbReference>
<dbReference type="Gene3D" id="3.40.30.10">
    <property type="entry name" value="Glutaredoxin"/>
    <property type="match status" value="1"/>
</dbReference>
<evidence type="ECO:0000256" key="2">
    <source>
        <dbReference type="ARBA" id="ARBA00013017"/>
    </source>
</evidence>
<dbReference type="InterPro" id="IPR013766">
    <property type="entry name" value="Thioredoxin_domain"/>
</dbReference>
<dbReference type="GO" id="GO:0045454">
    <property type="term" value="P:cell redox homeostasis"/>
    <property type="evidence" value="ECO:0007669"/>
    <property type="project" value="TreeGrafter"/>
</dbReference>
<dbReference type="PROSITE" id="PS51352">
    <property type="entry name" value="THIOREDOXIN_2"/>
    <property type="match status" value="1"/>
</dbReference>
<dbReference type="GO" id="GO:0005737">
    <property type="term" value="C:cytoplasm"/>
    <property type="evidence" value="ECO:0007669"/>
    <property type="project" value="TreeGrafter"/>
</dbReference>
<sequence length="228" mass="24937">MTRTDPMTTPLQQQIDLAVQEGQRSVPAELLEPFMRPIQQLIDSSAASKARKVGEMAPDFTLPDALGRSVKLSELLQRGPVVLTFYRGIWCPICNLEVRAYQQALPQLEALGASVVAISPQIPKQSLSMAEKHALSFAVLNDAGNLVARQYGLDFILDEAVRTAHQQLGADLPAYNGDASWQLPIPATFLIDQAGIVRLAFVDPDFTHRLDPSIIIAQLKRLSGALVE</sequence>
<dbReference type="RefSeq" id="WP_220200086.1">
    <property type="nucleotide sequence ID" value="NZ_BNJF01000010.1"/>
</dbReference>